<name>A0A0G3WJB8_9BACT</name>
<keyword evidence="2 7" id="KW-0699">rRNA-binding</keyword>
<dbReference type="InterPro" id="IPR005813">
    <property type="entry name" value="Ribosomal_bL20"/>
</dbReference>
<dbReference type="EMBL" id="CP009498">
    <property type="protein sequence ID" value="AKL97579.1"/>
    <property type="molecule type" value="Genomic_DNA"/>
</dbReference>
<dbReference type="Pfam" id="PF00453">
    <property type="entry name" value="Ribosomal_L20"/>
    <property type="match status" value="1"/>
</dbReference>
<dbReference type="HAMAP" id="MF_00382">
    <property type="entry name" value="Ribosomal_bL20"/>
    <property type="match status" value="1"/>
</dbReference>
<dbReference type="GO" id="GO:0019843">
    <property type="term" value="F:rRNA binding"/>
    <property type="evidence" value="ECO:0007669"/>
    <property type="project" value="UniProtKB-UniRule"/>
</dbReference>
<dbReference type="NCBIfam" id="TIGR01032">
    <property type="entry name" value="rplT_bact"/>
    <property type="match status" value="1"/>
</dbReference>
<dbReference type="PRINTS" id="PR00062">
    <property type="entry name" value="RIBOSOMALL20"/>
</dbReference>
<evidence type="ECO:0000256" key="1">
    <source>
        <dbReference type="ARBA" id="ARBA00007698"/>
    </source>
</evidence>
<dbReference type="RefSeq" id="WP_052569772.1">
    <property type="nucleotide sequence ID" value="NZ_CP009498.1"/>
</dbReference>
<dbReference type="AlphaFoldDB" id="A0A0G3WJB8"/>
<dbReference type="Proteomes" id="UP000035337">
    <property type="component" value="Chromosome"/>
</dbReference>
<dbReference type="KEGG" id="epo:Epro_0200"/>
<keyword evidence="3 7" id="KW-0694">RNA-binding</keyword>
<dbReference type="GO" id="GO:1990904">
    <property type="term" value="C:ribonucleoprotein complex"/>
    <property type="evidence" value="ECO:0007669"/>
    <property type="project" value="UniProtKB-KW"/>
</dbReference>
<dbReference type="GO" id="GO:0003735">
    <property type="term" value="F:structural constituent of ribosome"/>
    <property type="evidence" value="ECO:0007669"/>
    <property type="project" value="InterPro"/>
</dbReference>
<dbReference type="OrthoDB" id="9808966at2"/>
<dbReference type="InterPro" id="IPR049946">
    <property type="entry name" value="RIBOSOMAL_L20_CS"/>
</dbReference>
<dbReference type="PANTHER" id="PTHR10986">
    <property type="entry name" value="39S RIBOSOMAL PROTEIN L20"/>
    <property type="match status" value="1"/>
</dbReference>
<evidence type="ECO:0000256" key="7">
    <source>
        <dbReference type="HAMAP-Rule" id="MF_00382"/>
    </source>
</evidence>
<evidence type="ECO:0000256" key="8">
    <source>
        <dbReference type="RuleBase" id="RU000560"/>
    </source>
</evidence>
<evidence type="ECO:0000313" key="10">
    <source>
        <dbReference type="Proteomes" id="UP000035337"/>
    </source>
</evidence>
<dbReference type="Gene3D" id="1.10.1900.20">
    <property type="entry name" value="Ribosomal protein L20"/>
    <property type="match status" value="1"/>
</dbReference>
<evidence type="ECO:0000256" key="6">
    <source>
        <dbReference type="ARBA" id="ARBA00035172"/>
    </source>
</evidence>
<comment type="function">
    <text evidence="7 8">Binds directly to 23S ribosomal RNA and is necessary for the in vitro assembly process of the 50S ribosomal subunit. It is not involved in the protein synthesizing functions of that subunit.</text>
</comment>
<dbReference type="FunFam" id="1.10.1900.20:FF:000001">
    <property type="entry name" value="50S ribosomal protein L20"/>
    <property type="match status" value="1"/>
</dbReference>
<organism evidence="9 10">
    <name type="scientific">Endomicrobium proavitum</name>
    <dbReference type="NCBI Taxonomy" id="1408281"/>
    <lineage>
        <taxon>Bacteria</taxon>
        <taxon>Pseudomonadati</taxon>
        <taxon>Elusimicrobiota</taxon>
        <taxon>Endomicrobiia</taxon>
        <taxon>Endomicrobiales</taxon>
        <taxon>Endomicrobiaceae</taxon>
        <taxon>Endomicrobium</taxon>
    </lineage>
</organism>
<proteinExistence type="inferred from homology"/>
<dbReference type="PATRIC" id="fig|1408281.3.peg.204"/>
<dbReference type="PROSITE" id="PS00937">
    <property type="entry name" value="RIBOSOMAL_L20"/>
    <property type="match status" value="1"/>
</dbReference>
<dbReference type="SUPFAM" id="SSF74731">
    <property type="entry name" value="Ribosomal protein L20"/>
    <property type="match status" value="1"/>
</dbReference>
<dbReference type="STRING" id="1408281.Epro_0200"/>
<evidence type="ECO:0000313" key="9">
    <source>
        <dbReference type="EMBL" id="AKL97579.1"/>
    </source>
</evidence>
<gene>
    <name evidence="7 9" type="primary">rplT</name>
    <name evidence="9" type="ORF">Epro_0200</name>
</gene>
<keyword evidence="4 7" id="KW-0689">Ribosomal protein</keyword>
<dbReference type="CDD" id="cd07026">
    <property type="entry name" value="Ribosomal_L20"/>
    <property type="match status" value="1"/>
</dbReference>
<dbReference type="Gene3D" id="6.10.160.10">
    <property type="match status" value="1"/>
</dbReference>
<dbReference type="GO" id="GO:0005840">
    <property type="term" value="C:ribosome"/>
    <property type="evidence" value="ECO:0007669"/>
    <property type="project" value="UniProtKB-KW"/>
</dbReference>
<dbReference type="InterPro" id="IPR035566">
    <property type="entry name" value="Ribosomal_protein_bL20_C"/>
</dbReference>
<reference evidence="9 10" key="1">
    <citation type="submission" date="2014-09" db="EMBL/GenBank/DDBJ databases">
        <title>Complete genome sequence of Endomicrobium proavitum.</title>
        <authorList>
            <person name="Zheng H."/>
        </authorList>
    </citation>
    <scope>NUCLEOTIDE SEQUENCE [LARGE SCALE GENOMIC DNA]</scope>
    <source>
        <strain evidence="9 10">Rsa215</strain>
    </source>
</reference>
<keyword evidence="5 7" id="KW-0687">Ribonucleoprotein</keyword>
<dbReference type="GO" id="GO:0006412">
    <property type="term" value="P:translation"/>
    <property type="evidence" value="ECO:0007669"/>
    <property type="project" value="InterPro"/>
</dbReference>
<accession>A0A0G3WJB8</accession>
<dbReference type="GO" id="GO:0000027">
    <property type="term" value="P:ribosomal large subunit assembly"/>
    <property type="evidence" value="ECO:0007669"/>
    <property type="project" value="UniProtKB-UniRule"/>
</dbReference>
<evidence type="ECO:0000256" key="2">
    <source>
        <dbReference type="ARBA" id="ARBA00022730"/>
    </source>
</evidence>
<protein>
    <recommendedName>
        <fullName evidence="6 7">Large ribosomal subunit protein bL20</fullName>
    </recommendedName>
</protein>
<evidence type="ECO:0000256" key="3">
    <source>
        <dbReference type="ARBA" id="ARBA00022884"/>
    </source>
</evidence>
<evidence type="ECO:0000256" key="4">
    <source>
        <dbReference type="ARBA" id="ARBA00022980"/>
    </source>
</evidence>
<keyword evidence="10" id="KW-1185">Reference proteome</keyword>
<sequence>MRTKSVVYTRQRKKKIFRLAKGSYATKKNRWRMVTQQVQRSLAYAYVGRKDNKANYRTLWIIRLNAAVREEGMSYNRFISGLKKANIVIDRKMLADIAVNDNASFKQLVAAAKAA</sequence>
<evidence type="ECO:0000256" key="5">
    <source>
        <dbReference type="ARBA" id="ARBA00023274"/>
    </source>
</evidence>
<comment type="similarity">
    <text evidence="1 7 8">Belongs to the bacterial ribosomal protein bL20 family.</text>
</comment>